<dbReference type="OrthoDB" id="5514004at2"/>
<sequence length="383" mass="41807">MSSHVRMTASAADLVAMIETSSQRTLRSFDQPDRSYIDAVGHAARNGHTPPIPAHVASLLRRNPRRGTHLVLTGHQQAAVRLWRRHRIAYAIDRTLWEEVGDTDPGDILPANLFDQLPHNDPFIAFPEPLVLNREGDLVEHIVGVFVTGHLPTSDAAGANTTGLGMVAAVASDILSVGQCSTHDDHRAAISLMFAGIAYGPDGRPHMVNGAVDLRWTHIAFTMEDDQSIATLIDHVVAEYGDRVPENASTGAEISVTGDIAHMLRRAVSLIIYLCAENADIVAAPRAPANRRRSSRPGQQPKPARVLNVGYRIGAQLRAWRAAIRRSSTGSTGQSSRPHVRKAHFHTYRHGKGRALRKIRWLSPIPVNFHGRDADTTTVIPVG</sequence>
<comment type="caution">
    <text evidence="1">The sequence shown here is derived from an EMBL/GenBank/DDBJ whole genome shotgun (WGS) entry which is preliminary data.</text>
</comment>
<dbReference type="Pfam" id="PF26125">
    <property type="entry name" value="AcrVA2-like"/>
    <property type="match status" value="1"/>
</dbReference>
<dbReference type="InterPro" id="IPR058915">
    <property type="entry name" value="AcrVA2-like"/>
</dbReference>
<keyword evidence="2" id="KW-1185">Reference proteome</keyword>
<name>A0A5S4F523_9ACTN</name>
<reference evidence="1 2" key="1">
    <citation type="submission" date="2019-05" db="EMBL/GenBank/DDBJ databases">
        <title>Draft genome sequence of Nonomuraea turkmeniaca DSM 43926.</title>
        <authorList>
            <person name="Saricaoglu S."/>
            <person name="Isik K."/>
        </authorList>
    </citation>
    <scope>NUCLEOTIDE SEQUENCE [LARGE SCALE GENOMIC DNA]</scope>
    <source>
        <strain evidence="1 2">DSM 43926</strain>
    </source>
</reference>
<dbReference type="RefSeq" id="WP_138671373.1">
    <property type="nucleotide sequence ID" value="NZ_VCKY01000170.1"/>
</dbReference>
<dbReference type="EMBL" id="VCKY01000170">
    <property type="protein sequence ID" value="TMR10996.1"/>
    <property type="molecule type" value="Genomic_DNA"/>
</dbReference>
<evidence type="ECO:0000313" key="2">
    <source>
        <dbReference type="Proteomes" id="UP000309128"/>
    </source>
</evidence>
<proteinExistence type="predicted"/>
<protein>
    <submittedName>
        <fullName evidence="1">Uncharacterized protein</fullName>
    </submittedName>
</protein>
<accession>A0A5S4F523</accession>
<dbReference type="AlphaFoldDB" id="A0A5S4F523"/>
<dbReference type="Proteomes" id="UP000309128">
    <property type="component" value="Unassembled WGS sequence"/>
</dbReference>
<evidence type="ECO:0000313" key="1">
    <source>
        <dbReference type="EMBL" id="TMR10996.1"/>
    </source>
</evidence>
<organism evidence="1 2">
    <name type="scientific">Nonomuraea turkmeniaca</name>
    <dbReference type="NCBI Taxonomy" id="103838"/>
    <lineage>
        <taxon>Bacteria</taxon>
        <taxon>Bacillati</taxon>
        <taxon>Actinomycetota</taxon>
        <taxon>Actinomycetes</taxon>
        <taxon>Streptosporangiales</taxon>
        <taxon>Streptosporangiaceae</taxon>
        <taxon>Nonomuraea</taxon>
    </lineage>
</organism>
<gene>
    <name evidence="1" type="ORF">ETD86_37405</name>
</gene>